<accession>A0A9P0FLH0</accession>
<dbReference type="SUPFAM" id="SSF52058">
    <property type="entry name" value="L domain-like"/>
    <property type="match status" value="1"/>
</dbReference>
<dbReference type="Proteomes" id="UP001154078">
    <property type="component" value="Chromosome 6"/>
</dbReference>
<dbReference type="InterPro" id="IPR050541">
    <property type="entry name" value="LRR_TM_domain-containing"/>
</dbReference>
<dbReference type="InterPro" id="IPR001611">
    <property type="entry name" value="Leu-rich_rpt"/>
</dbReference>
<feature type="signal peptide" evidence="4">
    <location>
        <begin position="1"/>
        <end position="22"/>
    </location>
</feature>
<protein>
    <submittedName>
        <fullName evidence="5">Uncharacterized protein</fullName>
    </submittedName>
</protein>
<dbReference type="Pfam" id="PF00560">
    <property type="entry name" value="LRR_1"/>
    <property type="match status" value="1"/>
</dbReference>
<sequence length="384" mass="45143">MKTTISIFVSILLVLLVKNNKSLEIFKCNNTCIKTDTHPEYYVVDPKVRHLNSSFFNSGNILVVIARGGKLSNLNTGTFSKLNGLRRLYLDGNEIKYINYGSLNNLFMQHLDLGLNQIVDVETEALSKLINLQSLYLHGNKLTTFEFSWFTANNVKSPLKVIYLNNNNIQTLQRNTFYIFPNITHIYLQFNQIGYIGDNTFNSNDKLEVIDLSFNHLSNISPFIFQNTPAVGKFLIAFNSISYINRDLFRTTHIKSVSLHPNLWICSCYHDFIKAQVNTTYYHHYKYPYLKTNYHEGKDITMCYYELKCNEFKQKETDFFSEKYFNHFMDKIKNIYQEVLSESTQLCDSETVCQKYHVCRNGICWNLYQKFHYNVKNGIFFWKQ</sequence>
<dbReference type="PANTHER" id="PTHR24369">
    <property type="entry name" value="ANTIGEN BSP, PUTATIVE-RELATED"/>
    <property type="match status" value="1"/>
</dbReference>
<keyword evidence="1" id="KW-0433">Leucine-rich repeat</keyword>
<dbReference type="OrthoDB" id="27267at2759"/>
<dbReference type="PANTHER" id="PTHR24369:SF210">
    <property type="entry name" value="CHAOPTIN-RELATED"/>
    <property type="match status" value="1"/>
</dbReference>
<organism evidence="5 6">
    <name type="scientific">Brassicogethes aeneus</name>
    <name type="common">Rape pollen beetle</name>
    <name type="synonym">Meligethes aeneus</name>
    <dbReference type="NCBI Taxonomy" id="1431903"/>
    <lineage>
        <taxon>Eukaryota</taxon>
        <taxon>Metazoa</taxon>
        <taxon>Ecdysozoa</taxon>
        <taxon>Arthropoda</taxon>
        <taxon>Hexapoda</taxon>
        <taxon>Insecta</taxon>
        <taxon>Pterygota</taxon>
        <taxon>Neoptera</taxon>
        <taxon>Endopterygota</taxon>
        <taxon>Coleoptera</taxon>
        <taxon>Polyphaga</taxon>
        <taxon>Cucujiformia</taxon>
        <taxon>Nitidulidae</taxon>
        <taxon>Meligethinae</taxon>
        <taxon>Brassicogethes</taxon>
    </lineage>
</organism>
<dbReference type="SMART" id="SM00369">
    <property type="entry name" value="LRR_TYP"/>
    <property type="match status" value="5"/>
</dbReference>
<name>A0A9P0FLH0_BRAAE</name>
<keyword evidence="6" id="KW-1185">Reference proteome</keyword>
<dbReference type="Pfam" id="PF13855">
    <property type="entry name" value="LRR_8"/>
    <property type="match status" value="1"/>
</dbReference>
<dbReference type="InterPro" id="IPR003591">
    <property type="entry name" value="Leu-rich_rpt_typical-subtyp"/>
</dbReference>
<dbReference type="AlphaFoldDB" id="A0A9P0FLH0"/>
<dbReference type="GO" id="GO:0005886">
    <property type="term" value="C:plasma membrane"/>
    <property type="evidence" value="ECO:0007669"/>
    <property type="project" value="TreeGrafter"/>
</dbReference>
<feature type="chain" id="PRO_5040211158" evidence="4">
    <location>
        <begin position="23"/>
        <end position="384"/>
    </location>
</feature>
<gene>
    <name evidence="5" type="ORF">MELIAE_LOCUS9058</name>
</gene>
<reference evidence="5" key="1">
    <citation type="submission" date="2021-12" db="EMBL/GenBank/DDBJ databases">
        <authorList>
            <person name="King R."/>
        </authorList>
    </citation>
    <scope>NUCLEOTIDE SEQUENCE</scope>
</reference>
<evidence type="ECO:0000313" key="5">
    <source>
        <dbReference type="EMBL" id="CAH0558814.1"/>
    </source>
</evidence>
<evidence type="ECO:0000256" key="3">
    <source>
        <dbReference type="ARBA" id="ARBA00022737"/>
    </source>
</evidence>
<keyword evidence="3" id="KW-0677">Repeat</keyword>
<evidence type="ECO:0000256" key="4">
    <source>
        <dbReference type="SAM" id="SignalP"/>
    </source>
</evidence>
<dbReference type="EMBL" id="OV121137">
    <property type="protein sequence ID" value="CAH0558814.1"/>
    <property type="molecule type" value="Genomic_DNA"/>
</dbReference>
<keyword evidence="2 4" id="KW-0732">Signal</keyword>
<dbReference type="Gene3D" id="3.80.10.10">
    <property type="entry name" value="Ribonuclease Inhibitor"/>
    <property type="match status" value="2"/>
</dbReference>
<evidence type="ECO:0000256" key="2">
    <source>
        <dbReference type="ARBA" id="ARBA00022729"/>
    </source>
</evidence>
<evidence type="ECO:0000256" key="1">
    <source>
        <dbReference type="ARBA" id="ARBA00022614"/>
    </source>
</evidence>
<dbReference type="InterPro" id="IPR032675">
    <property type="entry name" value="LRR_dom_sf"/>
</dbReference>
<evidence type="ECO:0000313" key="6">
    <source>
        <dbReference type="Proteomes" id="UP001154078"/>
    </source>
</evidence>
<dbReference type="PROSITE" id="PS51450">
    <property type="entry name" value="LRR"/>
    <property type="match status" value="1"/>
</dbReference>
<proteinExistence type="predicted"/>